<proteinExistence type="predicted"/>
<accession>A0A917VHY6</accession>
<keyword evidence="3" id="KW-1185">Reference proteome</keyword>
<evidence type="ECO:0000256" key="1">
    <source>
        <dbReference type="SAM" id="MobiDB-lite"/>
    </source>
</evidence>
<comment type="caution">
    <text evidence="2">The sequence shown here is derived from an EMBL/GenBank/DDBJ whole genome shotgun (WGS) entry which is preliminary data.</text>
</comment>
<evidence type="ECO:0000313" key="2">
    <source>
        <dbReference type="EMBL" id="GGK79790.1"/>
    </source>
</evidence>
<evidence type="ECO:0000313" key="3">
    <source>
        <dbReference type="Proteomes" id="UP000645217"/>
    </source>
</evidence>
<organism evidence="2 3">
    <name type="scientific">Sphaerisporangium melleum</name>
    <dbReference type="NCBI Taxonomy" id="321316"/>
    <lineage>
        <taxon>Bacteria</taxon>
        <taxon>Bacillati</taxon>
        <taxon>Actinomycetota</taxon>
        <taxon>Actinomycetes</taxon>
        <taxon>Streptosporangiales</taxon>
        <taxon>Streptosporangiaceae</taxon>
        <taxon>Sphaerisporangium</taxon>
    </lineage>
</organism>
<dbReference type="RefSeq" id="WP_189162973.1">
    <property type="nucleotide sequence ID" value="NZ_BMNT01000011.1"/>
</dbReference>
<dbReference type="EMBL" id="BMNT01000011">
    <property type="protein sequence ID" value="GGK79790.1"/>
    <property type="molecule type" value="Genomic_DNA"/>
</dbReference>
<feature type="compositionally biased region" description="Pro residues" evidence="1">
    <location>
        <begin position="15"/>
        <end position="26"/>
    </location>
</feature>
<sequence>MNDDTAPAWDEPPDAPDPAGTPPPETADPVVDLDGDRPVGDTPQAEPGTAENGPPRADGGEDTADATAERLEGDEADADDEDAHTARMNGLRARDDATHVSGEHAHVFQAGHLSYFGGEVRARPRHGPLPSAFITRLKETYAETPSAELLLEALGHSPVQCYVGAPNQGRTTAAIATAIVHLESSGRSTAGNLRILASERGLSAIDAGTVPKGCALILFLGPDEPAPDLAWFAPIAADLRTLKSILIIVTANEPGGSGSMKDDWVVAHRPPTPKAVFGRHLAAGLRPHRAREILSLPAVEREVLRCVSPRQAAALAAQVLTAVRNDVPDDELVSLLDPTEHLRQADAELNGGDLWRKSFLICATVLHRQPAGTVAREAARFAALHVTDAGDGDLRQSEWFTGPMSTWSRCVEFADDTSGNGAGRSVRLTHESLETRILEMVWQDHLGERDTLMRWLGELGHHPRAPVRVKAAHAAAKLACYDFDVIIRELIQPWAADGGYRPRQTAAWALEWLGESGVAKRTRGLVGRWAREGRVQTRATAIAAYGTLLGAQDPDEALRAMREVAGGRSRRGDGRRDPAIDRAERELSGIVQQALLNVFRDGDEEKTVQELAEWTRLPHRRWRQAAARCLLRLASYRGRDSGWPRLAELAADQPRVRHDLTRLWCNALSPDQSNEKAWDALRQWLLLAGSGKAAAQPTVIAPGLDVVVKTLLAGIAADPAIRRSLDFHLRLWRFRDDRRQAADTI</sequence>
<dbReference type="SUPFAM" id="SSF48371">
    <property type="entry name" value="ARM repeat"/>
    <property type="match status" value="1"/>
</dbReference>
<dbReference type="Proteomes" id="UP000645217">
    <property type="component" value="Unassembled WGS sequence"/>
</dbReference>
<dbReference type="AlphaFoldDB" id="A0A917VHY6"/>
<feature type="region of interest" description="Disordered" evidence="1">
    <location>
        <begin position="1"/>
        <end position="66"/>
    </location>
</feature>
<protein>
    <submittedName>
        <fullName evidence="2">Uncharacterized protein</fullName>
    </submittedName>
</protein>
<gene>
    <name evidence="2" type="ORF">GCM10007964_23030</name>
</gene>
<reference evidence="2" key="1">
    <citation type="journal article" date="2014" name="Int. J. Syst. Evol. Microbiol.">
        <title>Complete genome sequence of Corynebacterium casei LMG S-19264T (=DSM 44701T), isolated from a smear-ripened cheese.</title>
        <authorList>
            <consortium name="US DOE Joint Genome Institute (JGI-PGF)"/>
            <person name="Walter F."/>
            <person name="Albersmeier A."/>
            <person name="Kalinowski J."/>
            <person name="Ruckert C."/>
        </authorList>
    </citation>
    <scope>NUCLEOTIDE SEQUENCE</scope>
    <source>
        <strain evidence="2">JCM 13064</strain>
    </source>
</reference>
<reference evidence="2" key="2">
    <citation type="submission" date="2020-09" db="EMBL/GenBank/DDBJ databases">
        <authorList>
            <person name="Sun Q."/>
            <person name="Ohkuma M."/>
        </authorList>
    </citation>
    <scope>NUCLEOTIDE SEQUENCE</scope>
    <source>
        <strain evidence="2">JCM 13064</strain>
    </source>
</reference>
<dbReference type="InterPro" id="IPR016024">
    <property type="entry name" value="ARM-type_fold"/>
</dbReference>
<name>A0A917VHY6_9ACTN</name>